<reference evidence="2" key="1">
    <citation type="submission" date="2023-10" db="EMBL/GenBank/DDBJ databases">
        <authorList>
            <person name="Chen Y."/>
            <person name="Shah S."/>
            <person name="Dougan E. K."/>
            <person name="Thang M."/>
            <person name="Chan C."/>
        </authorList>
    </citation>
    <scope>NUCLEOTIDE SEQUENCE [LARGE SCALE GENOMIC DNA]</scope>
</reference>
<protein>
    <recommendedName>
        <fullName evidence="4">HMG box domain-containing protein</fullName>
    </recommendedName>
</protein>
<evidence type="ECO:0000313" key="3">
    <source>
        <dbReference type="Proteomes" id="UP001189429"/>
    </source>
</evidence>
<evidence type="ECO:0008006" key="4">
    <source>
        <dbReference type="Google" id="ProtNLM"/>
    </source>
</evidence>
<feature type="compositionally biased region" description="Acidic residues" evidence="1">
    <location>
        <begin position="838"/>
        <end position="848"/>
    </location>
</feature>
<dbReference type="EMBL" id="CAUYUJ010017255">
    <property type="protein sequence ID" value="CAK0873229.1"/>
    <property type="molecule type" value="Genomic_DNA"/>
</dbReference>
<evidence type="ECO:0000256" key="1">
    <source>
        <dbReference type="SAM" id="MobiDB-lite"/>
    </source>
</evidence>
<name>A0ABN9VJ27_9DINO</name>
<feature type="non-terminal residue" evidence="2">
    <location>
        <position position="1"/>
    </location>
</feature>
<comment type="caution">
    <text evidence="2">The sequence shown here is derived from an EMBL/GenBank/DDBJ whole genome shotgun (WGS) entry which is preliminary data.</text>
</comment>
<keyword evidence="3" id="KW-1185">Reference proteome</keyword>
<dbReference type="Proteomes" id="UP001189429">
    <property type="component" value="Unassembled WGS sequence"/>
</dbReference>
<evidence type="ECO:0000313" key="2">
    <source>
        <dbReference type="EMBL" id="CAK0873229.1"/>
    </source>
</evidence>
<gene>
    <name evidence="2" type="ORF">PCOR1329_LOCUS58489</name>
</gene>
<sequence length="1040" mass="117418">IVRDFIANRWGNFFRKHANDCWLFYYSSDSTPVITRKRVCSGITIWQVVRKPKVANHFLIEKAFAAAGSEVAYFMTEPTAIHDTCADTHLACLRRFVRLPSEVGHVGGAVHAFVFDGAIKSGMARRIQQLARALEISEGEDLEEHVAFQRRCVRLWLFHSDMSHVCHNAFKSSISECINDPLIMRSAWICFESLKNSTELLHAHFDAWFDSVVMYEDWDQDVCRDTWSLLGLEKEWLELAVLLRIRYHDGHLRIATRFQHFDVLQFVKTFAVKVWRFKTWTDSRWATIGSSGRTLIGCQLVGLQSLVHYICTRTKASKYHIGGFFKHISPQVLRMCMVVATASPCSDKVLLLLAKDDRLPKMLTTIDAEIANAIGRLENISFPVWQALSACAGLQVGDARNCAISAAWAAASHMNSRFREARRLPYTLLQGDRVRNLEELTRGARPDEDNSGRIWDGLVCGGMQAAHYLELLAAVDRAGWTSNVTEQGHVSIAGPMRMHRNTEANVAMARSSIVQFRPLLGDQSIDARIARLKRKADALDHHNPNCFAGRQMYFKQLNGEVGRQRDEGRDVGPNASGAIMEKHGDRWAKLDPAQRRRLEHEAQRARPGMWAQLRDQQKSLADEIRALTTERDEQTRLGPLRVSSCILSSTERDELESESASSRLPMADVHHRRELRSAPKPLPPAMLSALKDMRNPAPAFKRGRQQWDRLVAYNREFFNACVCRTSDENGCERYLQLNMASQNPIVCGFTELVHCSKPVTDVSRLGDPCWGMFWARWFAKPGEEFMFSDEWPLVGDLSVLAPCVNIGHGYVASNARWKSVDELTQHLRPVSVAHDAAGDDDGEEEASEGGDGGGLDLRYADCPWLADWLDDPEKFQRMAGQPDAGRGGDLHEVDAEAVMDALDRAREEFAPLDGDASMVDFTWTVRGGLWTQAHVGVPFDSLRGQAAHQDARQFCVQFGLPRTATFSIDMCTHDVARVLVRAWCHKMQWWYDKYLIEGGGFDRSAQAAAMCVEPDDVARVWPHAPHRAQQRVVDLRGLRP</sequence>
<accession>A0ABN9VJ27</accession>
<proteinExistence type="predicted"/>
<organism evidence="2 3">
    <name type="scientific">Prorocentrum cordatum</name>
    <dbReference type="NCBI Taxonomy" id="2364126"/>
    <lineage>
        <taxon>Eukaryota</taxon>
        <taxon>Sar</taxon>
        <taxon>Alveolata</taxon>
        <taxon>Dinophyceae</taxon>
        <taxon>Prorocentrales</taxon>
        <taxon>Prorocentraceae</taxon>
        <taxon>Prorocentrum</taxon>
    </lineage>
</organism>
<feature type="region of interest" description="Disordered" evidence="1">
    <location>
        <begin position="835"/>
        <end position="854"/>
    </location>
</feature>